<evidence type="ECO:0000313" key="3">
    <source>
        <dbReference type="Proteomes" id="UP000681526"/>
    </source>
</evidence>
<comment type="caution">
    <text evidence="2">The sequence shown here is derived from an EMBL/GenBank/DDBJ whole genome shotgun (WGS) entry which is preliminary data.</text>
</comment>
<dbReference type="Proteomes" id="UP000681526">
    <property type="component" value="Unassembled WGS sequence"/>
</dbReference>
<name>A0ABN7S9B4_THEXY</name>
<evidence type="ECO:0000256" key="1">
    <source>
        <dbReference type="SAM" id="Phobius"/>
    </source>
</evidence>
<gene>
    <name evidence="2" type="primary">txxe 3721</name>
    <name evidence="2" type="ORF">TXXE_19180</name>
</gene>
<reference evidence="2 3" key="1">
    <citation type="submission" date="2021-04" db="EMBL/GenBank/DDBJ databases">
        <authorList>
            <person name="Rakotoarivonina H."/>
        </authorList>
    </citation>
    <scope>NUCLEOTIDE SEQUENCE [LARGE SCALE GENOMIC DNA]</scope>
    <source>
        <strain evidence="2 3">XE</strain>
    </source>
</reference>
<evidence type="ECO:0000313" key="2">
    <source>
        <dbReference type="EMBL" id="CAG5093069.1"/>
    </source>
</evidence>
<feature type="transmembrane region" description="Helical" evidence="1">
    <location>
        <begin position="44"/>
        <end position="61"/>
    </location>
</feature>
<protein>
    <submittedName>
        <fullName evidence="2">Uncharacterized protein</fullName>
    </submittedName>
</protein>
<keyword evidence="1" id="KW-1133">Transmembrane helix</keyword>
<feature type="transmembrane region" description="Helical" evidence="1">
    <location>
        <begin position="12"/>
        <end position="29"/>
    </location>
</feature>
<proteinExistence type="predicted"/>
<dbReference type="EMBL" id="CAJRAY010000100">
    <property type="protein sequence ID" value="CAG5093069.1"/>
    <property type="molecule type" value="Genomic_DNA"/>
</dbReference>
<accession>A0ABN7S9B4</accession>
<keyword evidence="1" id="KW-0812">Transmembrane</keyword>
<sequence length="69" mass="8076">MKKYRGIINRWTAYTFVTLITGTIVYEIITDGVRPFLDQFKEDYPFNVIVPIGCVIIHSLLKRIIDNNE</sequence>
<organism evidence="2 3">
    <name type="scientific">Thermobacillus xylanilyticus</name>
    <dbReference type="NCBI Taxonomy" id="76633"/>
    <lineage>
        <taxon>Bacteria</taxon>
        <taxon>Bacillati</taxon>
        <taxon>Bacillota</taxon>
        <taxon>Bacilli</taxon>
        <taxon>Bacillales</taxon>
        <taxon>Paenibacillaceae</taxon>
        <taxon>Thermobacillus</taxon>
    </lineage>
</organism>
<keyword evidence="3" id="KW-1185">Reference proteome</keyword>
<keyword evidence="1" id="KW-0472">Membrane</keyword>